<name>A0A151NLX1_ALLMI</name>
<accession>A0A151NLX1</accession>
<sequence length="115" mass="13524">MLLCLSLCRGFGSEDWKPHFKDREFGGNAEKTVHGVEQVKRDILDNRKLLCPTLRNLTLDEITSVWDRVSQFVLRNLSMNKCQYTWTGNILICLNKDRSWWQQIYCDTETRVSPV</sequence>
<protein>
    <submittedName>
        <fullName evidence="1">Uncharacterized protein</fullName>
    </submittedName>
</protein>
<dbReference type="EMBL" id="AKHW03002570">
    <property type="protein sequence ID" value="KYO37816.1"/>
    <property type="molecule type" value="Genomic_DNA"/>
</dbReference>
<reference evidence="1 2" key="1">
    <citation type="journal article" date="2012" name="Genome Biol.">
        <title>Sequencing three crocodilian genomes to illuminate the evolution of archosaurs and amniotes.</title>
        <authorList>
            <person name="St John J.A."/>
            <person name="Braun E.L."/>
            <person name="Isberg S.R."/>
            <person name="Miles L.G."/>
            <person name="Chong A.Y."/>
            <person name="Gongora J."/>
            <person name="Dalzell P."/>
            <person name="Moran C."/>
            <person name="Bed'hom B."/>
            <person name="Abzhanov A."/>
            <person name="Burgess S.C."/>
            <person name="Cooksey A.M."/>
            <person name="Castoe T.A."/>
            <person name="Crawford N.G."/>
            <person name="Densmore L.D."/>
            <person name="Drew J.C."/>
            <person name="Edwards S.V."/>
            <person name="Faircloth B.C."/>
            <person name="Fujita M.K."/>
            <person name="Greenwold M.J."/>
            <person name="Hoffmann F.G."/>
            <person name="Howard J.M."/>
            <person name="Iguchi T."/>
            <person name="Janes D.E."/>
            <person name="Khan S.Y."/>
            <person name="Kohno S."/>
            <person name="de Koning A.J."/>
            <person name="Lance S.L."/>
            <person name="McCarthy F.M."/>
            <person name="McCormack J.E."/>
            <person name="Merchant M.E."/>
            <person name="Peterson D.G."/>
            <person name="Pollock D.D."/>
            <person name="Pourmand N."/>
            <person name="Raney B.J."/>
            <person name="Roessler K.A."/>
            <person name="Sanford J.R."/>
            <person name="Sawyer R.H."/>
            <person name="Schmidt C.J."/>
            <person name="Triplett E.W."/>
            <person name="Tuberville T.D."/>
            <person name="Venegas-Anaya M."/>
            <person name="Howard J.T."/>
            <person name="Jarvis E.D."/>
            <person name="Guillette L.J.Jr."/>
            <person name="Glenn T.C."/>
            <person name="Green R.E."/>
            <person name="Ray D.A."/>
        </authorList>
    </citation>
    <scope>NUCLEOTIDE SEQUENCE [LARGE SCALE GENOMIC DNA]</scope>
    <source>
        <strain evidence="1">KSC_2009_1</strain>
    </source>
</reference>
<comment type="caution">
    <text evidence="1">The sequence shown here is derived from an EMBL/GenBank/DDBJ whole genome shotgun (WGS) entry which is preliminary data.</text>
</comment>
<evidence type="ECO:0000313" key="2">
    <source>
        <dbReference type="Proteomes" id="UP000050525"/>
    </source>
</evidence>
<dbReference type="AlphaFoldDB" id="A0A151NLX1"/>
<keyword evidence="2" id="KW-1185">Reference proteome</keyword>
<gene>
    <name evidence="1" type="ORF">Y1Q_0004675</name>
</gene>
<dbReference type="Proteomes" id="UP000050525">
    <property type="component" value="Unassembled WGS sequence"/>
</dbReference>
<organism evidence="1 2">
    <name type="scientific">Alligator mississippiensis</name>
    <name type="common">American alligator</name>
    <dbReference type="NCBI Taxonomy" id="8496"/>
    <lineage>
        <taxon>Eukaryota</taxon>
        <taxon>Metazoa</taxon>
        <taxon>Chordata</taxon>
        <taxon>Craniata</taxon>
        <taxon>Vertebrata</taxon>
        <taxon>Euteleostomi</taxon>
        <taxon>Archelosauria</taxon>
        <taxon>Archosauria</taxon>
        <taxon>Crocodylia</taxon>
        <taxon>Alligatoridae</taxon>
        <taxon>Alligatorinae</taxon>
        <taxon>Alligator</taxon>
    </lineage>
</organism>
<evidence type="ECO:0000313" key="1">
    <source>
        <dbReference type="EMBL" id="KYO37816.1"/>
    </source>
</evidence>
<proteinExistence type="predicted"/>